<organism evidence="2 3">
    <name type="scientific">Blastococcus mobilis</name>
    <dbReference type="NCBI Taxonomy" id="1938746"/>
    <lineage>
        <taxon>Bacteria</taxon>
        <taxon>Bacillati</taxon>
        <taxon>Actinomycetota</taxon>
        <taxon>Actinomycetes</taxon>
        <taxon>Geodermatophilales</taxon>
        <taxon>Geodermatophilaceae</taxon>
        <taxon>Blastococcus</taxon>
    </lineage>
</organism>
<sequence length="309" mass="33611">MSEPTAPALDNLQLGTAPDSWGVWFPDDPQQVPWHRFLDEAAAAGYTAVELGPFGYLPNHPEQLRDELGRRGLTLTGATAGTHLHHGADALAEALAECGQIARLLAAMDARYLITLPAMYTDLYTGELLEPAELTAEQWTALGDGHFQLGRVLQEEYGVRQMFHPHADAHVDTEDRITGFLERTDPATVSLCLDTGHVAYAGGDNRAIVAEHPDRIGYVHLKSVDPDVLRRVRAEGMSFADAVKNGAMVEPAHGEPDMPPLLADLNALGVPLMAIVEHDMYPAPADAPLPIATRTRRYYSDCGLRAIRA</sequence>
<keyword evidence="3" id="KW-1185">Reference proteome</keyword>
<dbReference type="EMBL" id="FZNO01000016">
    <property type="protein sequence ID" value="SNR63928.1"/>
    <property type="molecule type" value="Genomic_DNA"/>
</dbReference>
<feature type="domain" description="Xylose isomerase-like TIM barrel" evidence="1">
    <location>
        <begin position="38"/>
        <end position="281"/>
    </location>
</feature>
<dbReference type="Pfam" id="PF01261">
    <property type="entry name" value="AP_endonuc_2"/>
    <property type="match status" value="1"/>
</dbReference>
<protein>
    <submittedName>
        <fullName evidence="2">2-keto-myo-inositol dehydratase</fullName>
    </submittedName>
</protein>
<dbReference type="InterPro" id="IPR013022">
    <property type="entry name" value="Xyl_isomerase-like_TIM-brl"/>
</dbReference>
<dbReference type="PANTHER" id="PTHR12110:SF41">
    <property type="entry name" value="INOSOSE DEHYDRATASE"/>
    <property type="match status" value="1"/>
</dbReference>
<evidence type="ECO:0000259" key="1">
    <source>
        <dbReference type="Pfam" id="PF01261"/>
    </source>
</evidence>
<dbReference type="PANTHER" id="PTHR12110">
    <property type="entry name" value="HYDROXYPYRUVATE ISOMERASE"/>
    <property type="match status" value="1"/>
</dbReference>
<dbReference type="Proteomes" id="UP000198403">
    <property type="component" value="Unassembled WGS sequence"/>
</dbReference>
<dbReference type="SUPFAM" id="SSF51658">
    <property type="entry name" value="Xylose isomerase-like"/>
    <property type="match status" value="1"/>
</dbReference>
<accession>A0A238XZD6</accession>
<dbReference type="AlphaFoldDB" id="A0A238XZD6"/>
<dbReference type="InterPro" id="IPR036237">
    <property type="entry name" value="Xyl_isomerase-like_sf"/>
</dbReference>
<dbReference type="RefSeq" id="WP_217899319.1">
    <property type="nucleotide sequence ID" value="NZ_FZNO01000016.1"/>
</dbReference>
<evidence type="ECO:0000313" key="2">
    <source>
        <dbReference type="EMBL" id="SNR63928.1"/>
    </source>
</evidence>
<proteinExistence type="predicted"/>
<dbReference type="Gene3D" id="3.20.20.150">
    <property type="entry name" value="Divalent-metal-dependent TIM barrel enzymes"/>
    <property type="match status" value="1"/>
</dbReference>
<reference evidence="2 3" key="1">
    <citation type="submission" date="2017-06" db="EMBL/GenBank/DDBJ databases">
        <authorList>
            <person name="Kim H.J."/>
            <person name="Triplett B.A."/>
        </authorList>
    </citation>
    <scope>NUCLEOTIDE SEQUENCE [LARGE SCALE GENOMIC DNA]</scope>
    <source>
        <strain evidence="2 3">DSM 44272</strain>
    </source>
</reference>
<evidence type="ECO:0000313" key="3">
    <source>
        <dbReference type="Proteomes" id="UP000198403"/>
    </source>
</evidence>
<dbReference type="InterPro" id="IPR050312">
    <property type="entry name" value="IolE/XylAMocC-like"/>
</dbReference>
<gene>
    <name evidence="2" type="ORF">SAMN06272737_116105</name>
</gene>
<name>A0A238XZD6_9ACTN</name>